<dbReference type="Proteomes" id="UP000070366">
    <property type="component" value="Unassembled WGS sequence"/>
</dbReference>
<evidence type="ECO:0000313" key="2">
    <source>
        <dbReference type="Proteomes" id="UP000070366"/>
    </source>
</evidence>
<gene>
    <name evidence="1" type="ORF">HMPREF3293_02532</name>
</gene>
<evidence type="ECO:0000313" key="1">
    <source>
        <dbReference type="EMBL" id="KXK64453.1"/>
    </source>
</evidence>
<reference evidence="1 2" key="1">
    <citation type="submission" date="2016-02" db="EMBL/GenBank/DDBJ databases">
        <authorList>
            <person name="Wen L."/>
            <person name="He K."/>
            <person name="Yang H."/>
        </authorList>
    </citation>
    <scope>NUCLEOTIDE SEQUENCE [LARGE SCALE GENOMIC DNA]</scope>
    <source>
        <strain evidence="1 2">DSM 22607</strain>
    </source>
</reference>
<sequence length="129" mass="14591">MEPVMIAPCGMNCELCVSRQREKKKCPGCRGGDGHKPAGCVNCVIRNCARLPGSGFCYDCGQYCARIKSLDKRYRTSYGMSMLDNLEDLRTLGMEAFLRREEKRWTCPHCGAMLCVHRDKCPSCGVKWR</sequence>
<dbReference type="InterPro" id="IPR024227">
    <property type="entry name" value="DUF3795"/>
</dbReference>
<proteinExistence type="predicted"/>
<organism evidence="1 2">
    <name type="scientific">Christensenella minuta</name>
    <dbReference type="NCBI Taxonomy" id="626937"/>
    <lineage>
        <taxon>Bacteria</taxon>
        <taxon>Bacillati</taxon>
        <taxon>Bacillota</taxon>
        <taxon>Clostridia</taxon>
        <taxon>Christensenellales</taxon>
        <taxon>Christensenellaceae</taxon>
        <taxon>Christensenella</taxon>
    </lineage>
</organism>
<accession>A0A136Q189</accession>
<dbReference type="AlphaFoldDB" id="A0A136Q189"/>
<keyword evidence="2" id="KW-1185">Reference proteome</keyword>
<dbReference type="RefSeq" id="WP_066522111.1">
    <property type="nucleotide sequence ID" value="NZ_CABMOF010000007.1"/>
</dbReference>
<comment type="caution">
    <text evidence="1">The sequence shown here is derived from an EMBL/GenBank/DDBJ whole genome shotgun (WGS) entry which is preliminary data.</text>
</comment>
<dbReference type="STRING" id="626937.HMPREF3293_02532"/>
<dbReference type="Pfam" id="PF12675">
    <property type="entry name" value="DUF3795"/>
    <property type="match status" value="1"/>
</dbReference>
<dbReference type="OrthoDB" id="9803966at2"/>
<dbReference type="KEGG" id="cmiu:B1H56_00765"/>
<dbReference type="EMBL" id="LSZW01000064">
    <property type="protein sequence ID" value="KXK64453.1"/>
    <property type="molecule type" value="Genomic_DNA"/>
</dbReference>
<evidence type="ECO:0008006" key="3">
    <source>
        <dbReference type="Google" id="ProtNLM"/>
    </source>
</evidence>
<protein>
    <recommendedName>
        <fullName evidence="3">DUF3795 domain-containing protein</fullName>
    </recommendedName>
</protein>
<name>A0A136Q189_9FIRM</name>